<dbReference type="RefSeq" id="WP_190953774.1">
    <property type="nucleotide sequence ID" value="NZ_JACJTU010000002.1"/>
</dbReference>
<dbReference type="CDD" id="cd05247">
    <property type="entry name" value="UDP_G4E_1_SDR_e"/>
    <property type="match status" value="1"/>
</dbReference>
<dbReference type="EC" id="5.1.3.2" evidence="5 10"/>
<keyword evidence="13" id="KW-1185">Reference proteome</keyword>
<dbReference type="PANTHER" id="PTHR43725">
    <property type="entry name" value="UDP-GLUCOSE 4-EPIMERASE"/>
    <property type="match status" value="1"/>
</dbReference>
<evidence type="ECO:0000256" key="3">
    <source>
        <dbReference type="ARBA" id="ARBA00004947"/>
    </source>
</evidence>
<evidence type="ECO:0000259" key="11">
    <source>
        <dbReference type="Pfam" id="PF01370"/>
    </source>
</evidence>
<keyword evidence="8 10" id="KW-0413">Isomerase</keyword>
<dbReference type="GO" id="GO:0003978">
    <property type="term" value="F:UDP-glucose 4-epimerase activity"/>
    <property type="evidence" value="ECO:0007669"/>
    <property type="project" value="UniProtKB-EC"/>
</dbReference>
<evidence type="ECO:0000256" key="9">
    <source>
        <dbReference type="ARBA" id="ARBA00023277"/>
    </source>
</evidence>
<dbReference type="Gene3D" id="3.90.25.10">
    <property type="entry name" value="UDP-galactose 4-epimerase, domain 1"/>
    <property type="match status" value="1"/>
</dbReference>
<dbReference type="PANTHER" id="PTHR43725:SF53">
    <property type="entry name" value="UDP-ARABINOSE 4-EPIMERASE 1"/>
    <property type="match status" value="1"/>
</dbReference>
<dbReference type="NCBIfam" id="TIGR01179">
    <property type="entry name" value="galE"/>
    <property type="match status" value="1"/>
</dbReference>
<comment type="catalytic activity">
    <reaction evidence="1 10">
        <text>UDP-alpha-D-glucose = UDP-alpha-D-galactose</text>
        <dbReference type="Rhea" id="RHEA:22168"/>
        <dbReference type="ChEBI" id="CHEBI:58885"/>
        <dbReference type="ChEBI" id="CHEBI:66914"/>
        <dbReference type="EC" id="5.1.3.2"/>
    </reaction>
</comment>
<keyword evidence="7 10" id="KW-0520">NAD</keyword>
<comment type="caution">
    <text evidence="12">The sequence shown here is derived from an EMBL/GenBank/DDBJ whole genome shotgun (WGS) entry which is preliminary data.</text>
</comment>
<proteinExistence type="inferred from homology"/>
<evidence type="ECO:0000256" key="6">
    <source>
        <dbReference type="ARBA" id="ARBA00018569"/>
    </source>
</evidence>
<reference evidence="12 13" key="1">
    <citation type="journal article" date="2020" name="ISME J.">
        <title>Comparative genomics reveals insights into cyanobacterial evolution and habitat adaptation.</title>
        <authorList>
            <person name="Chen M.Y."/>
            <person name="Teng W.K."/>
            <person name="Zhao L."/>
            <person name="Hu C.X."/>
            <person name="Zhou Y.K."/>
            <person name="Han B.P."/>
            <person name="Song L.R."/>
            <person name="Shu W.S."/>
        </authorList>
    </citation>
    <scope>NUCLEOTIDE SEQUENCE [LARGE SCALE GENOMIC DNA]</scope>
    <source>
        <strain evidence="12 13">FACHB-159</strain>
    </source>
</reference>
<dbReference type="Pfam" id="PF01370">
    <property type="entry name" value="Epimerase"/>
    <property type="match status" value="1"/>
</dbReference>
<comment type="pathway">
    <text evidence="3 10">Carbohydrate metabolism; galactose metabolism.</text>
</comment>
<accession>A0ABR8K0Q7</accession>
<evidence type="ECO:0000313" key="13">
    <source>
        <dbReference type="Proteomes" id="UP000637383"/>
    </source>
</evidence>
<evidence type="ECO:0000256" key="1">
    <source>
        <dbReference type="ARBA" id="ARBA00000083"/>
    </source>
</evidence>
<name>A0ABR8K0Q7_9NOSO</name>
<evidence type="ECO:0000256" key="10">
    <source>
        <dbReference type="RuleBase" id="RU366046"/>
    </source>
</evidence>
<dbReference type="EMBL" id="JACJTU010000002">
    <property type="protein sequence ID" value="MBD2733024.1"/>
    <property type="molecule type" value="Genomic_DNA"/>
</dbReference>
<dbReference type="InterPro" id="IPR001509">
    <property type="entry name" value="Epimerase_deHydtase"/>
</dbReference>
<protein>
    <recommendedName>
        <fullName evidence="6 10">UDP-glucose 4-epimerase</fullName>
        <ecNumber evidence="5 10">5.1.3.2</ecNumber>
    </recommendedName>
</protein>
<comment type="cofactor">
    <cofactor evidence="2 10">
        <name>NAD(+)</name>
        <dbReference type="ChEBI" id="CHEBI:57540"/>
    </cofactor>
</comment>
<comment type="subunit">
    <text evidence="10">Homodimer.</text>
</comment>
<dbReference type="InterPro" id="IPR036291">
    <property type="entry name" value="NAD(P)-bd_dom_sf"/>
</dbReference>
<evidence type="ECO:0000256" key="2">
    <source>
        <dbReference type="ARBA" id="ARBA00001911"/>
    </source>
</evidence>
<dbReference type="InterPro" id="IPR005886">
    <property type="entry name" value="UDP_G4E"/>
</dbReference>
<feature type="domain" description="NAD-dependent epimerase/dehydratase" evidence="11">
    <location>
        <begin position="8"/>
        <end position="259"/>
    </location>
</feature>
<evidence type="ECO:0000256" key="4">
    <source>
        <dbReference type="ARBA" id="ARBA00007637"/>
    </source>
</evidence>
<evidence type="ECO:0000313" key="12">
    <source>
        <dbReference type="EMBL" id="MBD2733024.1"/>
    </source>
</evidence>
<gene>
    <name evidence="12" type="primary">galE</name>
    <name evidence="12" type="ORF">H6H03_03720</name>
</gene>
<comment type="similarity">
    <text evidence="4 10">Belongs to the NAD(P)-dependent epimerase/dehydratase family.</text>
</comment>
<evidence type="ECO:0000256" key="7">
    <source>
        <dbReference type="ARBA" id="ARBA00023027"/>
    </source>
</evidence>
<dbReference type="Gene3D" id="3.40.50.720">
    <property type="entry name" value="NAD(P)-binding Rossmann-like Domain"/>
    <property type="match status" value="1"/>
</dbReference>
<dbReference type="Proteomes" id="UP000637383">
    <property type="component" value="Unassembled WGS sequence"/>
</dbReference>
<keyword evidence="9 10" id="KW-0119">Carbohydrate metabolism</keyword>
<sequence length="332" mass="36553">MSSRKPTILVTGGAGYIGSHTVLALKQAGYNVVILDNLVYGHRDLVEKVLQVELIVGDTSDRSLLDHLFKTHDISAVMHFSAYAYVGESVTDPAKYYRNNVLGTLTLLEAMLTASVNKFVFSSTCATYGVPEFVPIPETHPQNPINPYGATKLMVERILTDFDVAYGFKSVRFRYFNAAGANPDGLLGEDHEPETHLIPLVLLTALGKRESISIFGTDYPTPDGTCIRDYIHVNDLADAHILGLEYLLKGGDSEVFNLGNGSGFSVREVIAAAEAVTGASIKVEERDRRPGDPPILIGSAEKARTMLNWQPQYPSIKDIVAHAWQWHQKRHQ</sequence>
<dbReference type="SUPFAM" id="SSF51735">
    <property type="entry name" value="NAD(P)-binding Rossmann-fold domains"/>
    <property type="match status" value="1"/>
</dbReference>
<evidence type="ECO:0000256" key="5">
    <source>
        <dbReference type="ARBA" id="ARBA00013189"/>
    </source>
</evidence>
<evidence type="ECO:0000256" key="8">
    <source>
        <dbReference type="ARBA" id="ARBA00023235"/>
    </source>
</evidence>
<organism evidence="12 13">
    <name type="scientific">Nostoc paludosum FACHB-159</name>
    <dbReference type="NCBI Taxonomy" id="2692908"/>
    <lineage>
        <taxon>Bacteria</taxon>
        <taxon>Bacillati</taxon>
        <taxon>Cyanobacteriota</taxon>
        <taxon>Cyanophyceae</taxon>
        <taxon>Nostocales</taxon>
        <taxon>Nostocaceae</taxon>
        <taxon>Nostoc</taxon>
    </lineage>
</organism>